<accession>A0A0R1QSG7</accession>
<evidence type="ECO:0000313" key="2">
    <source>
        <dbReference type="Proteomes" id="UP000051790"/>
    </source>
</evidence>
<dbReference type="Gene3D" id="3.30.1380.20">
    <property type="entry name" value="Trafficking protein particle complex subunit 3"/>
    <property type="match status" value="1"/>
</dbReference>
<organism evidence="1 2">
    <name type="scientific">Lacticaseibacillus manihotivorans DSM 13343 = JCM 12514</name>
    <dbReference type="NCBI Taxonomy" id="1423769"/>
    <lineage>
        <taxon>Bacteria</taxon>
        <taxon>Bacillati</taxon>
        <taxon>Bacillota</taxon>
        <taxon>Bacilli</taxon>
        <taxon>Lactobacillales</taxon>
        <taxon>Lactobacillaceae</taxon>
        <taxon>Lacticaseibacillus</taxon>
    </lineage>
</organism>
<dbReference type="PATRIC" id="fig|1423769.4.peg.378"/>
<comment type="caution">
    <text evidence="1">The sequence shown here is derived from an EMBL/GenBank/DDBJ whole genome shotgun (WGS) entry which is preliminary data.</text>
</comment>
<dbReference type="RefSeq" id="WP_056963027.1">
    <property type="nucleotide sequence ID" value="NZ_AZEU01000102.1"/>
</dbReference>
<sequence>MANSYKDLLNLSATGPLFGQLMLRDLLLPDLLGQETESITYWAGRSLARRLPVVEDDLTELFARVGFGILTPATSKRHQRMYTLSGTTVETRIANFEAPDFRIEAGFLAQSLQQELGCVVEAHETVDRHKKTITLTAVIDEKTPQPKTESHISLAEL</sequence>
<dbReference type="AlphaFoldDB" id="A0A0R1QSG7"/>
<protein>
    <recommendedName>
        <fullName evidence="3">Hydrocarbon binding protein</fullName>
    </recommendedName>
</protein>
<dbReference type="Proteomes" id="UP000051790">
    <property type="component" value="Unassembled WGS sequence"/>
</dbReference>
<evidence type="ECO:0000313" key="1">
    <source>
        <dbReference type="EMBL" id="KRL47182.1"/>
    </source>
</evidence>
<dbReference type="EMBL" id="AZEU01000102">
    <property type="protein sequence ID" value="KRL47182.1"/>
    <property type="molecule type" value="Genomic_DNA"/>
</dbReference>
<reference evidence="1 2" key="1">
    <citation type="journal article" date="2015" name="Genome Announc.">
        <title>Expanding the biotechnology potential of lactobacilli through comparative genomics of 213 strains and associated genera.</title>
        <authorList>
            <person name="Sun Z."/>
            <person name="Harris H.M."/>
            <person name="McCann A."/>
            <person name="Guo C."/>
            <person name="Argimon S."/>
            <person name="Zhang W."/>
            <person name="Yang X."/>
            <person name="Jeffery I.B."/>
            <person name="Cooney J.C."/>
            <person name="Kagawa T.F."/>
            <person name="Liu W."/>
            <person name="Song Y."/>
            <person name="Salvetti E."/>
            <person name="Wrobel A."/>
            <person name="Rasinkangas P."/>
            <person name="Parkhill J."/>
            <person name="Rea M.C."/>
            <person name="O'Sullivan O."/>
            <person name="Ritari J."/>
            <person name="Douillard F.P."/>
            <person name="Paul Ross R."/>
            <person name="Yang R."/>
            <person name="Briner A.E."/>
            <person name="Felis G.E."/>
            <person name="de Vos W.M."/>
            <person name="Barrangou R."/>
            <person name="Klaenhammer T.R."/>
            <person name="Caufield P.W."/>
            <person name="Cui Y."/>
            <person name="Zhang H."/>
            <person name="O'Toole P.W."/>
        </authorList>
    </citation>
    <scope>NUCLEOTIDE SEQUENCE [LARGE SCALE GENOMIC DNA]</scope>
    <source>
        <strain evidence="1 2">DSM 13343</strain>
    </source>
</reference>
<dbReference type="InterPro" id="IPR024096">
    <property type="entry name" value="NO_sig/Golgi_transp_ligand-bd"/>
</dbReference>
<dbReference type="Pfam" id="PF10702">
    <property type="entry name" value="DUF2507"/>
    <property type="match status" value="1"/>
</dbReference>
<dbReference type="InterPro" id="IPR019642">
    <property type="entry name" value="DUF2507"/>
</dbReference>
<dbReference type="OrthoDB" id="2965348at2"/>
<keyword evidence="2" id="KW-1185">Reference proteome</keyword>
<name>A0A0R1QSG7_9LACO</name>
<gene>
    <name evidence="1" type="ORF">FD01_GL000350</name>
</gene>
<dbReference type="SUPFAM" id="SSF111126">
    <property type="entry name" value="Ligand-binding domain in the NO signalling and Golgi transport"/>
    <property type="match status" value="1"/>
</dbReference>
<evidence type="ECO:0008006" key="3">
    <source>
        <dbReference type="Google" id="ProtNLM"/>
    </source>
</evidence>
<proteinExistence type="predicted"/>